<organism evidence="5 6">
    <name type="scientific">Aquatica leii</name>
    <dbReference type="NCBI Taxonomy" id="1421715"/>
    <lineage>
        <taxon>Eukaryota</taxon>
        <taxon>Metazoa</taxon>
        <taxon>Ecdysozoa</taxon>
        <taxon>Arthropoda</taxon>
        <taxon>Hexapoda</taxon>
        <taxon>Insecta</taxon>
        <taxon>Pterygota</taxon>
        <taxon>Neoptera</taxon>
        <taxon>Endopterygota</taxon>
        <taxon>Coleoptera</taxon>
        <taxon>Polyphaga</taxon>
        <taxon>Elateriformia</taxon>
        <taxon>Elateroidea</taxon>
        <taxon>Lampyridae</taxon>
        <taxon>Luciolinae</taxon>
        <taxon>Aquatica</taxon>
    </lineage>
</organism>
<evidence type="ECO:0000256" key="3">
    <source>
        <dbReference type="SAM" id="SignalP"/>
    </source>
</evidence>
<evidence type="ECO:0000313" key="5">
    <source>
        <dbReference type="EMBL" id="KAK4885060.1"/>
    </source>
</evidence>
<dbReference type="PROSITE" id="PS50853">
    <property type="entry name" value="FN3"/>
    <property type="match status" value="2"/>
</dbReference>
<accession>A0AAN7SSM0</accession>
<dbReference type="InterPro" id="IPR003961">
    <property type="entry name" value="FN3_dom"/>
</dbReference>
<name>A0AAN7SSM0_9COLE</name>
<sequence>MTFFAVTFVLVLLLRYNNCLECPPGIDDGSCTAYTDLNETMEILTYTDKPLPRPPSFNMMTEDHEDRMDKTLKTKALPSTTQESIITPVDSTAKFLEEPKGRSLNFTLHDHNHENELSKSKKSFEDLSDVSMDDDDGVDITVATMPAVPKLTNEKIVSFCNLNGLTYDHGEKLESGCDSICHCLNGTMNCTDRCLKPFFKKGQKISEKCVEQDTEDPCCSTVVCESKIEKIHEETCMYKNKMYNKDVKIEDGCSSICICEPSGSVTCKPRCKSVDKPLDKCVEVPDPQDSCCKKLLCDVTLNDHDAERDQEEPQKIRLTSAKVLNNSTVKLDFDPPLKKNYTVPEIEGSINKNTWKTLKLSIEGLLKNQDLNIRFFKIKNTNDVIELTDNFQETKKTSYKCEYKGHQLKLGEEYNDNCASLCVCRQNGIQCLKMECPTYFGVDVLNPSCIEWESDPPDFVPSPPNCCPKSVKCKNNGSCDYKGESYSNWQQIPINITGCEKRCYCEMGKVECQNICPPVTALPPASLSCPPQLASLSHLPDDDCCMYWVCNSENSLPGNNGQFPAGFPLIPPGFQQSQDEVNVYVLEAIDAHSIRLGFSVPPIIVGLHGQIDIRYTDENNNNNPNTWQSQIFTPPNDLIETQQLEVALQGLKEDTEYKIKIIVTLRDLHNIPSSRIYTVRTMKDESLTTQPPLIPIEPDLVVTDINATWVNIAWRKFSEKELQYVDGVQLRYREIDGKIYAATPLIHRAVTTYTLENLKPNTKYEAGIFLIPFPGQLTELHSENMIHFATANEVDNYGFNVTLEIGTVKATSVEITWSGVPYPEDKYVNIYRAIYQSDSGKGDFSTFKVAKRDSPPKATIMDLKPGIRYRLWLEVYLTNGRIKTSNVQDFVTKPRSVSSLGASTQQGKLESGDFPEHRGDYYGPLVIVAILAAVAIISTLILLLILVKRHSQNKAAITPPPRISQSAYDNPTYKVEIQQETMNL</sequence>
<feature type="transmembrane region" description="Helical" evidence="2">
    <location>
        <begin position="921"/>
        <end position="947"/>
    </location>
</feature>
<feature type="signal peptide" evidence="3">
    <location>
        <begin position="1"/>
        <end position="19"/>
    </location>
</feature>
<dbReference type="GO" id="GO:0005178">
    <property type="term" value="F:integrin binding"/>
    <property type="evidence" value="ECO:0007669"/>
    <property type="project" value="TreeGrafter"/>
</dbReference>
<dbReference type="Pfam" id="PF00041">
    <property type="entry name" value="fn3"/>
    <property type="match status" value="1"/>
</dbReference>
<evidence type="ECO:0000256" key="1">
    <source>
        <dbReference type="ARBA" id="ARBA00022729"/>
    </source>
</evidence>
<comment type="caution">
    <text evidence="5">The sequence shown here is derived from an EMBL/GenBank/DDBJ whole genome shotgun (WGS) entry which is preliminary data.</text>
</comment>
<keyword evidence="2" id="KW-0472">Membrane</keyword>
<keyword evidence="2" id="KW-0812">Transmembrane</keyword>
<keyword evidence="6" id="KW-1185">Reference proteome</keyword>
<dbReference type="GO" id="GO:0007155">
    <property type="term" value="P:cell adhesion"/>
    <property type="evidence" value="ECO:0007669"/>
    <property type="project" value="TreeGrafter"/>
</dbReference>
<gene>
    <name evidence="5" type="ORF">RN001_001331</name>
</gene>
<keyword evidence="1 3" id="KW-0732">Signal</keyword>
<dbReference type="Gene3D" id="2.60.40.10">
    <property type="entry name" value="Immunoglobulins"/>
    <property type="match status" value="3"/>
</dbReference>
<dbReference type="PANTHER" id="PTHR11348">
    <property type="entry name" value="CONNECTIVE TISSUE GROWTH FACTOR-RELATED"/>
    <property type="match status" value="1"/>
</dbReference>
<dbReference type="InterPro" id="IPR013783">
    <property type="entry name" value="Ig-like_fold"/>
</dbReference>
<feature type="domain" description="Fibronectin type-III" evidence="4">
    <location>
        <begin position="799"/>
        <end position="895"/>
    </location>
</feature>
<feature type="domain" description="Fibronectin type-III" evidence="4">
    <location>
        <begin position="694"/>
        <end position="793"/>
    </location>
</feature>
<dbReference type="SMART" id="SM00060">
    <property type="entry name" value="FN3"/>
    <property type="match status" value="3"/>
</dbReference>
<dbReference type="InterPro" id="IPR050941">
    <property type="entry name" value="CCN"/>
</dbReference>
<dbReference type="PANTHER" id="PTHR11348:SF34">
    <property type="entry name" value="EPIDERMAL CELL SURFACE RECEPTOR-RELATED"/>
    <property type="match status" value="1"/>
</dbReference>
<evidence type="ECO:0000313" key="6">
    <source>
        <dbReference type="Proteomes" id="UP001353858"/>
    </source>
</evidence>
<dbReference type="CDD" id="cd00063">
    <property type="entry name" value="FN3"/>
    <property type="match status" value="2"/>
</dbReference>
<protein>
    <recommendedName>
        <fullName evidence="4">Fibronectin type-III domain-containing protein</fullName>
    </recommendedName>
</protein>
<keyword evidence="2" id="KW-1133">Transmembrane helix</keyword>
<dbReference type="AlphaFoldDB" id="A0AAN7SSM0"/>
<dbReference type="InterPro" id="IPR001007">
    <property type="entry name" value="VWF_dom"/>
</dbReference>
<dbReference type="InterPro" id="IPR036116">
    <property type="entry name" value="FN3_sf"/>
</dbReference>
<reference evidence="6" key="1">
    <citation type="submission" date="2023-01" db="EMBL/GenBank/DDBJ databases">
        <title>Key to firefly adult light organ development and bioluminescence: homeobox transcription factors regulate luciferase expression and transportation to peroxisome.</title>
        <authorList>
            <person name="Fu X."/>
        </authorList>
    </citation>
    <scope>NUCLEOTIDE SEQUENCE [LARGE SCALE GENOMIC DNA]</scope>
</reference>
<dbReference type="EMBL" id="JARPUR010000001">
    <property type="protein sequence ID" value="KAK4885060.1"/>
    <property type="molecule type" value="Genomic_DNA"/>
</dbReference>
<dbReference type="SMART" id="SM00214">
    <property type="entry name" value="VWC"/>
    <property type="match status" value="4"/>
</dbReference>
<evidence type="ECO:0000256" key="2">
    <source>
        <dbReference type="SAM" id="Phobius"/>
    </source>
</evidence>
<proteinExistence type="predicted"/>
<dbReference type="SUPFAM" id="SSF49265">
    <property type="entry name" value="Fibronectin type III"/>
    <property type="match status" value="2"/>
</dbReference>
<dbReference type="Proteomes" id="UP001353858">
    <property type="component" value="Unassembled WGS sequence"/>
</dbReference>
<dbReference type="GO" id="GO:0045597">
    <property type="term" value="P:positive regulation of cell differentiation"/>
    <property type="evidence" value="ECO:0007669"/>
    <property type="project" value="TreeGrafter"/>
</dbReference>
<dbReference type="GO" id="GO:0005615">
    <property type="term" value="C:extracellular space"/>
    <property type="evidence" value="ECO:0007669"/>
    <property type="project" value="TreeGrafter"/>
</dbReference>
<evidence type="ECO:0000259" key="4">
    <source>
        <dbReference type="PROSITE" id="PS50853"/>
    </source>
</evidence>
<feature type="chain" id="PRO_5042983589" description="Fibronectin type-III domain-containing protein" evidence="3">
    <location>
        <begin position="20"/>
        <end position="984"/>
    </location>
</feature>